<dbReference type="Gene3D" id="3.40.50.300">
    <property type="entry name" value="P-loop containing nucleotide triphosphate hydrolases"/>
    <property type="match status" value="1"/>
</dbReference>
<organism evidence="2 3">
    <name type="scientific">Desmonostoc muscorum LEGE 12446</name>
    <dbReference type="NCBI Taxonomy" id="1828758"/>
    <lineage>
        <taxon>Bacteria</taxon>
        <taxon>Bacillati</taxon>
        <taxon>Cyanobacteriota</taxon>
        <taxon>Cyanophyceae</taxon>
        <taxon>Nostocales</taxon>
        <taxon>Nostocaceae</taxon>
        <taxon>Desmonostoc</taxon>
    </lineage>
</organism>
<dbReference type="Proteomes" id="UP000622533">
    <property type="component" value="Unassembled WGS sequence"/>
</dbReference>
<evidence type="ECO:0000259" key="1">
    <source>
        <dbReference type="Pfam" id="PF00931"/>
    </source>
</evidence>
<accession>A0A8J7D1D7</accession>
<gene>
    <name evidence="2" type="ORF">IQ276_18150</name>
</gene>
<proteinExistence type="predicted"/>
<dbReference type="InterPro" id="IPR027417">
    <property type="entry name" value="P-loop_NTPase"/>
</dbReference>
<reference evidence="2" key="1">
    <citation type="submission" date="2020-10" db="EMBL/GenBank/DDBJ databases">
        <authorList>
            <person name="Castelo-Branco R."/>
            <person name="Eusebio N."/>
            <person name="Adriana R."/>
            <person name="Vieira A."/>
            <person name="Brugerolle De Fraissinette N."/>
            <person name="Rezende De Castro R."/>
            <person name="Schneider M.P."/>
            <person name="Vasconcelos V."/>
            <person name="Leao P.N."/>
        </authorList>
    </citation>
    <scope>NUCLEOTIDE SEQUENCE</scope>
    <source>
        <strain evidence="2">LEGE 12446</strain>
    </source>
</reference>
<dbReference type="AlphaFoldDB" id="A0A8J7D1D7"/>
<name>A0A8J7D1D7_DESMC</name>
<dbReference type="EMBL" id="JADEXS010000248">
    <property type="protein sequence ID" value="MBE9024272.1"/>
    <property type="molecule type" value="Genomic_DNA"/>
</dbReference>
<dbReference type="SUPFAM" id="SSF52540">
    <property type="entry name" value="P-loop containing nucleoside triphosphate hydrolases"/>
    <property type="match status" value="1"/>
</dbReference>
<dbReference type="RefSeq" id="WP_193918548.1">
    <property type="nucleotide sequence ID" value="NZ_JADEXS020000001.1"/>
</dbReference>
<dbReference type="InterPro" id="IPR002182">
    <property type="entry name" value="NB-ARC"/>
</dbReference>
<dbReference type="GO" id="GO:0043531">
    <property type="term" value="F:ADP binding"/>
    <property type="evidence" value="ECO:0007669"/>
    <property type="project" value="InterPro"/>
</dbReference>
<feature type="domain" description="NB-ARC" evidence="1">
    <location>
        <begin position="110"/>
        <end position="210"/>
    </location>
</feature>
<evidence type="ECO:0000313" key="2">
    <source>
        <dbReference type="EMBL" id="MBE9024272.1"/>
    </source>
</evidence>
<dbReference type="Pfam" id="PF00931">
    <property type="entry name" value="NB-ARC"/>
    <property type="match status" value="1"/>
</dbReference>
<comment type="caution">
    <text evidence="2">The sequence shown here is derived from an EMBL/GenBank/DDBJ whole genome shotgun (WGS) entry which is preliminary data.</text>
</comment>
<dbReference type="PRINTS" id="PR00364">
    <property type="entry name" value="DISEASERSIST"/>
</dbReference>
<evidence type="ECO:0000313" key="3">
    <source>
        <dbReference type="Proteomes" id="UP000622533"/>
    </source>
</evidence>
<sequence>MPRSIKVKPEILEKVRLALKRNSYPNQTSLAQELGLALATVSKFLTGKPVDYQIFREICLKLGLDWQAIADLGNAEAASSISIKSAINFVNKRSDWGEAIDVSVFYGCTTELNHLQQWILGTRSRIVAILGIGGIGKTALAAKLAQQVQAEFEYVIWRSLRNAPPLETLLAELVPFVSNQQETKAEISLLIHYLRGSRCLVILDNWETILLAGDHVGQYRPGYESYGELLKVIGEVAHQSCLLLTSREKPAEIAAMAGVDQAVHSLALKGSSEVAQALVKSRGLLGTDEEKQQLCDRYSNTPLGRVIN</sequence>
<protein>
    <recommendedName>
        <fullName evidence="1">NB-ARC domain-containing protein</fullName>
    </recommendedName>
</protein>
<keyword evidence="3" id="KW-1185">Reference proteome</keyword>